<comment type="caution">
    <text evidence="1">The sequence shown here is derived from an EMBL/GenBank/DDBJ whole genome shotgun (WGS) entry which is preliminary data.</text>
</comment>
<keyword evidence="2" id="KW-1185">Reference proteome</keyword>
<dbReference type="AlphaFoldDB" id="A0A318J1M8"/>
<name>A0A318J1M8_9BURK</name>
<dbReference type="Proteomes" id="UP000247792">
    <property type="component" value="Unassembled WGS sequence"/>
</dbReference>
<reference evidence="1 2" key="1">
    <citation type="submission" date="2018-05" db="EMBL/GenBank/DDBJ databases">
        <title>Genomic Encyclopedia of Type Strains, Phase IV (KMG-IV): sequencing the most valuable type-strain genomes for metagenomic binning, comparative biology and taxonomic classification.</title>
        <authorList>
            <person name="Goeker M."/>
        </authorList>
    </citation>
    <scope>NUCLEOTIDE SEQUENCE [LARGE SCALE GENOMIC DNA]</scope>
    <source>
        <strain evidence="1 2">DSM 19792</strain>
    </source>
</reference>
<protein>
    <submittedName>
        <fullName evidence="1">Uncharacterized protein</fullName>
    </submittedName>
</protein>
<evidence type="ECO:0000313" key="2">
    <source>
        <dbReference type="Proteomes" id="UP000247792"/>
    </source>
</evidence>
<evidence type="ECO:0000313" key="1">
    <source>
        <dbReference type="EMBL" id="PXX41649.1"/>
    </source>
</evidence>
<proteinExistence type="predicted"/>
<accession>A0A318J1M8</accession>
<sequence length="93" mass="10931">MSTFEQRVHAASRAREVLENEAYQQAFADIENEVTEKWKNSPARDAEGREKLWMYLAMLKKLKSQLDTTLETGKLAQLEVEHKQGLMHRLKNW</sequence>
<dbReference type="RefSeq" id="WP_110256864.1">
    <property type="nucleotide sequence ID" value="NZ_QJKB01000007.1"/>
</dbReference>
<gene>
    <name evidence="1" type="ORF">DFR42_107301</name>
</gene>
<dbReference type="EMBL" id="QJKB01000007">
    <property type="protein sequence ID" value="PXX41649.1"/>
    <property type="molecule type" value="Genomic_DNA"/>
</dbReference>
<organism evidence="1 2">
    <name type="scientific">Undibacterium pigrum</name>
    <dbReference type="NCBI Taxonomy" id="401470"/>
    <lineage>
        <taxon>Bacteria</taxon>
        <taxon>Pseudomonadati</taxon>
        <taxon>Pseudomonadota</taxon>
        <taxon>Betaproteobacteria</taxon>
        <taxon>Burkholderiales</taxon>
        <taxon>Oxalobacteraceae</taxon>
        <taxon>Undibacterium</taxon>
    </lineage>
</organism>